<feature type="domain" description="ABC transporter" evidence="4">
    <location>
        <begin position="14"/>
        <end position="253"/>
    </location>
</feature>
<comment type="caution">
    <text evidence="5">The sequence shown here is derived from an EMBL/GenBank/DDBJ whole genome shotgun (WGS) entry which is preliminary data.</text>
</comment>
<organism evidence="5 6">
    <name type="scientific">Vibrio metschnikovii</name>
    <dbReference type="NCBI Taxonomy" id="28172"/>
    <lineage>
        <taxon>Bacteria</taxon>
        <taxon>Pseudomonadati</taxon>
        <taxon>Pseudomonadota</taxon>
        <taxon>Gammaproteobacteria</taxon>
        <taxon>Vibrionales</taxon>
        <taxon>Vibrionaceae</taxon>
        <taxon>Vibrio</taxon>
    </lineage>
</organism>
<dbReference type="EMBL" id="JACRUP010000004">
    <property type="protein sequence ID" value="MBC5851034.1"/>
    <property type="molecule type" value="Genomic_DNA"/>
</dbReference>
<dbReference type="Gene3D" id="3.40.50.300">
    <property type="entry name" value="P-loop containing nucleotide triphosphate hydrolases"/>
    <property type="match status" value="1"/>
</dbReference>
<dbReference type="GO" id="GO:0005524">
    <property type="term" value="F:ATP binding"/>
    <property type="evidence" value="ECO:0007669"/>
    <property type="project" value="UniProtKB-KW"/>
</dbReference>
<protein>
    <submittedName>
        <fullName evidence="5">ABC transporter ATP-binding protein</fullName>
    </submittedName>
</protein>
<evidence type="ECO:0000313" key="5">
    <source>
        <dbReference type="EMBL" id="MBC5851034.1"/>
    </source>
</evidence>
<evidence type="ECO:0000256" key="3">
    <source>
        <dbReference type="ARBA" id="ARBA00022840"/>
    </source>
</evidence>
<dbReference type="InterPro" id="IPR017871">
    <property type="entry name" value="ABC_transporter-like_CS"/>
</dbReference>
<dbReference type="GO" id="GO:0016887">
    <property type="term" value="F:ATP hydrolysis activity"/>
    <property type="evidence" value="ECO:0007669"/>
    <property type="project" value="InterPro"/>
</dbReference>
<keyword evidence="6" id="KW-1185">Reference proteome</keyword>
<accession>A0A9X0R7L9</accession>
<name>A0A9X0R7L9_VIBME</name>
<proteinExistence type="predicted"/>
<dbReference type="Proteomes" id="UP000615796">
    <property type="component" value="Unassembled WGS sequence"/>
</dbReference>
<dbReference type="PANTHER" id="PTHR43776">
    <property type="entry name" value="TRANSPORT ATP-BINDING PROTEIN"/>
    <property type="match status" value="1"/>
</dbReference>
<evidence type="ECO:0000259" key="4">
    <source>
        <dbReference type="PROSITE" id="PS50893"/>
    </source>
</evidence>
<dbReference type="GO" id="GO:0055085">
    <property type="term" value="P:transmembrane transport"/>
    <property type="evidence" value="ECO:0007669"/>
    <property type="project" value="UniProtKB-ARBA"/>
</dbReference>
<keyword evidence="1" id="KW-0813">Transport</keyword>
<evidence type="ECO:0000256" key="1">
    <source>
        <dbReference type="ARBA" id="ARBA00022448"/>
    </source>
</evidence>
<dbReference type="SMART" id="SM00382">
    <property type="entry name" value="AAA"/>
    <property type="match status" value="1"/>
</dbReference>
<dbReference type="PROSITE" id="PS50893">
    <property type="entry name" value="ABC_TRANSPORTER_2"/>
    <property type="match status" value="1"/>
</dbReference>
<dbReference type="RefSeq" id="WP_187025858.1">
    <property type="nucleotide sequence ID" value="NZ_CAWQOS010000002.1"/>
</dbReference>
<dbReference type="AlphaFoldDB" id="A0A9X0R7L9"/>
<sequence length="273" mass="30140">MLKNIDPHAYFLVLNALNYSYRTAEKKHTIINSLSLSIGQQERVGLVGESGSGKSTLLKLILGLAAPQTGQIHCAGTPIIHSPWQTLKHYRRLVQYIPQDPHTALPPTQTVAKLLAEPLKRLAVGKPCQAALERAVKQVELPVSILYKKAGELSGGQAQRIVLARALIVRPKFLLADEPTSGLDLPLREQIKSLLHMICQENQMGLLVVTHDISLVSDLCERMLVMHQGQIIEDGATDEVITSPMHLYSQKLIEAVPRIDFQHLHFSSSSHSA</sequence>
<dbReference type="Pfam" id="PF00005">
    <property type="entry name" value="ABC_tran"/>
    <property type="match status" value="1"/>
</dbReference>
<dbReference type="InterPro" id="IPR027417">
    <property type="entry name" value="P-loop_NTPase"/>
</dbReference>
<dbReference type="CDD" id="cd03257">
    <property type="entry name" value="ABC_NikE_OppD_transporters"/>
    <property type="match status" value="1"/>
</dbReference>
<reference evidence="5" key="1">
    <citation type="submission" date="2020-08" db="EMBL/GenBank/DDBJ databases">
        <title>Genome Sequencing and Pan-Genome Analysis of Migratory bird Vibrio Strains, Inner Mongolia.</title>
        <authorList>
            <person name="Zheng L."/>
        </authorList>
    </citation>
    <scope>NUCLEOTIDE SEQUENCE</scope>
    <source>
        <strain evidence="5">M13F</strain>
    </source>
</reference>
<dbReference type="InterPro" id="IPR050319">
    <property type="entry name" value="ABC_transp_ATP-bind"/>
</dbReference>
<gene>
    <name evidence="5" type="ORF">H8Q88_08640</name>
</gene>
<dbReference type="PROSITE" id="PS00211">
    <property type="entry name" value="ABC_TRANSPORTER_1"/>
    <property type="match status" value="1"/>
</dbReference>
<dbReference type="InterPro" id="IPR003439">
    <property type="entry name" value="ABC_transporter-like_ATP-bd"/>
</dbReference>
<keyword evidence="2" id="KW-0547">Nucleotide-binding</keyword>
<evidence type="ECO:0000313" key="6">
    <source>
        <dbReference type="Proteomes" id="UP000615796"/>
    </source>
</evidence>
<evidence type="ECO:0000256" key="2">
    <source>
        <dbReference type="ARBA" id="ARBA00022741"/>
    </source>
</evidence>
<dbReference type="InterPro" id="IPR003593">
    <property type="entry name" value="AAA+_ATPase"/>
</dbReference>
<keyword evidence="3 5" id="KW-0067">ATP-binding</keyword>
<dbReference type="SUPFAM" id="SSF52540">
    <property type="entry name" value="P-loop containing nucleoside triphosphate hydrolases"/>
    <property type="match status" value="1"/>
</dbReference>